<keyword evidence="1" id="KW-0175">Coiled coil</keyword>
<reference evidence="4 5" key="1">
    <citation type="journal article" date="2024" name="BMC Genomics">
        <title>Genome assembly of redclaw crayfish (Cherax quadricarinatus) provides insights into its immune adaptation and hypoxia tolerance.</title>
        <authorList>
            <person name="Liu Z."/>
            <person name="Zheng J."/>
            <person name="Li H."/>
            <person name="Fang K."/>
            <person name="Wang S."/>
            <person name="He J."/>
            <person name="Zhou D."/>
            <person name="Weng S."/>
            <person name="Chi M."/>
            <person name="Gu Z."/>
            <person name="He J."/>
            <person name="Li F."/>
            <person name="Wang M."/>
        </authorList>
    </citation>
    <scope>NUCLEOTIDE SEQUENCE [LARGE SCALE GENOMIC DNA]</scope>
    <source>
        <strain evidence="4">ZL_2023a</strain>
    </source>
</reference>
<dbReference type="PANTHER" id="PTHR12776">
    <property type="entry name" value="KAZRIN-RELATED"/>
    <property type="match status" value="1"/>
</dbReference>
<evidence type="ECO:0000256" key="1">
    <source>
        <dbReference type="SAM" id="Coils"/>
    </source>
</evidence>
<feature type="compositionally biased region" description="Polar residues" evidence="2">
    <location>
        <begin position="1"/>
        <end position="17"/>
    </location>
</feature>
<feature type="region of interest" description="Disordered" evidence="2">
    <location>
        <begin position="205"/>
        <end position="225"/>
    </location>
</feature>
<evidence type="ECO:0000313" key="5">
    <source>
        <dbReference type="Proteomes" id="UP001445076"/>
    </source>
</evidence>
<protein>
    <recommendedName>
        <fullName evidence="3">Kazrin N-terminal domain-containing protein</fullName>
    </recommendedName>
</protein>
<feature type="compositionally biased region" description="Basic and acidic residues" evidence="2">
    <location>
        <begin position="18"/>
        <end position="34"/>
    </location>
</feature>
<keyword evidence="5" id="KW-1185">Reference proteome</keyword>
<dbReference type="Pfam" id="PF25986">
    <property type="entry name" value="Kazrin"/>
    <property type="match status" value="1"/>
</dbReference>
<organism evidence="4 5">
    <name type="scientific">Cherax quadricarinatus</name>
    <name type="common">Australian red claw crayfish</name>
    <dbReference type="NCBI Taxonomy" id="27406"/>
    <lineage>
        <taxon>Eukaryota</taxon>
        <taxon>Metazoa</taxon>
        <taxon>Ecdysozoa</taxon>
        <taxon>Arthropoda</taxon>
        <taxon>Crustacea</taxon>
        <taxon>Multicrustacea</taxon>
        <taxon>Malacostraca</taxon>
        <taxon>Eumalacostraca</taxon>
        <taxon>Eucarida</taxon>
        <taxon>Decapoda</taxon>
        <taxon>Pleocyemata</taxon>
        <taxon>Astacidea</taxon>
        <taxon>Parastacoidea</taxon>
        <taxon>Parastacidae</taxon>
        <taxon>Cherax</taxon>
    </lineage>
</organism>
<evidence type="ECO:0000313" key="4">
    <source>
        <dbReference type="EMBL" id="KAK8726125.1"/>
    </source>
</evidence>
<feature type="domain" description="Kazrin N-terminal" evidence="3">
    <location>
        <begin position="390"/>
        <end position="504"/>
    </location>
</feature>
<feature type="coiled-coil region" evidence="1">
    <location>
        <begin position="397"/>
        <end position="501"/>
    </location>
</feature>
<proteinExistence type="predicted"/>
<accession>A0AAW0W949</accession>
<feature type="region of interest" description="Disordered" evidence="2">
    <location>
        <begin position="295"/>
        <end position="321"/>
    </location>
</feature>
<sequence length="509" mass="57400">DSNASSQPYVDSLNEVSESVKIKDGDNETAKPHYLETCIDEPTSKDLSGQPQDTGDDTHPHNFISTHSTKVIKSLLLELQEEVDFPILPSAGITMNTLEDDLNSGRPVVYTATNAADWRLGTIIEESVKHQNRHLDTDSEARIANMIFDKYNSSDDEDDITVGSAVNATDIDAERVKEEGIQMCLEPYEDKIETIEECLLNSSDSHVSTTEQVRQENGEESAGRQHRADLTTVIGGNHNITYLRFGAGLEDDVSSVVASEYSLCGDCNHKSVIAEDTLISEIHLIVNEYKTSNNEHMLHDGKREEEEKDSSSSENMNNKQQEYSHVNVLLDGESLKDCARIYNKENESEDVSELYDETAVEVTEVNESWRQLYVRRASAGALSSLVTANTDHSESSSNQLVEELSQLRLENEKLAARNRSLQSEVEELRKVKENKVEEDLQLKPRINEMTIELTHAKEALSALKADRKRLKAEKFDLLNQMKQLYATLEDKEKELRDFIRNYEQVHLGC</sequence>
<dbReference type="InterPro" id="IPR059089">
    <property type="entry name" value="Kazrin_N"/>
</dbReference>
<dbReference type="AlphaFoldDB" id="A0AAW0W949"/>
<feature type="compositionally biased region" description="Basic and acidic residues" evidence="2">
    <location>
        <begin position="213"/>
        <end position="225"/>
    </location>
</feature>
<dbReference type="PANTHER" id="PTHR12776:SF1">
    <property type="entry name" value="KAZRIN"/>
    <property type="match status" value="1"/>
</dbReference>
<dbReference type="Proteomes" id="UP001445076">
    <property type="component" value="Unassembled WGS sequence"/>
</dbReference>
<dbReference type="EMBL" id="JARKIK010000080">
    <property type="protein sequence ID" value="KAK8726125.1"/>
    <property type="molecule type" value="Genomic_DNA"/>
</dbReference>
<comment type="caution">
    <text evidence="4">The sequence shown here is derived from an EMBL/GenBank/DDBJ whole genome shotgun (WGS) entry which is preliminary data.</text>
</comment>
<dbReference type="InterPro" id="IPR037614">
    <property type="entry name" value="Kazrin"/>
</dbReference>
<evidence type="ECO:0000259" key="3">
    <source>
        <dbReference type="Pfam" id="PF25986"/>
    </source>
</evidence>
<evidence type="ECO:0000256" key="2">
    <source>
        <dbReference type="SAM" id="MobiDB-lite"/>
    </source>
</evidence>
<gene>
    <name evidence="4" type="ORF">OTU49_010380</name>
</gene>
<feature type="compositionally biased region" description="Basic and acidic residues" evidence="2">
    <location>
        <begin position="296"/>
        <end position="311"/>
    </location>
</feature>
<name>A0AAW0W949_CHEQU</name>
<feature type="non-terminal residue" evidence="4">
    <location>
        <position position="1"/>
    </location>
</feature>
<feature type="region of interest" description="Disordered" evidence="2">
    <location>
        <begin position="1"/>
        <end position="62"/>
    </location>
</feature>